<reference evidence="2" key="1">
    <citation type="submission" date="2023-03" db="EMBL/GenBank/DDBJ databases">
        <title>Massive genome expansion in bonnet fungi (Mycena s.s.) driven by repeated elements and novel gene families across ecological guilds.</title>
        <authorList>
            <consortium name="Lawrence Berkeley National Laboratory"/>
            <person name="Harder C.B."/>
            <person name="Miyauchi S."/>
            <person name="Viragh M."/>
            <person name="Kuo A."/>
            <person name="Thoen E."/>
            <person name="Andreopoulos B."/>
            <person name="Lu D."/>
            <person name="Skrede I."/>
            <person name="Drula E."/>
            <person name="Henrissat B."/>
            <person name="Morin E."/>
            <person name="Kohler A."/>
            <person name="Barry K."/>
            <person name="LaButti K."/>
            <person name="Morin E."/>
            <person name="Salamov A."/>
            <person name="Lipzen A."/>
            <person name="Mereny Z."/>
            <person name="Hegedus B."/>
            <person name="Baldrian P."/>
            <person name="Stursova M."/>
            <person name="Weitz H."/>
            <person name="Taylor A."/>
            <person name="Grigoriev I.V."/>
            <person name="Nagy L.G."/>
            <person name="Martin F."/>
            <person name="Kauserud H."/>
        </authorList>
    </citation>
    <scope>NUCLEOTIDE SEQUENCE</scope>
    <source>
        <strain evidence="2">CBHHK067</strain>
    </source>
</reference>
<gene>
    <name evidence="2" type="ORF">B0H17DRAFT_1138748</name>
</gene>
<evidence type="ECO:0000256" key="1">
    <source>
        <dbReference type="SAM" id="MobiDB-lite"/>
    </source>
</evidence>
<dbReference type="AlphaFoldDB" id="A0AAD7D5Q9"/>
<comment type="caution">
    <text evidence="2">The sequence shown here is derived from an EMBL/GenBank/DDBJ whole genome shotgun (WGS) entry which is preliminary data.</text>
</comment>
<accession>A0AAD7D5Q9</accession>
<feature type="compositionally biased region" description="Basic and acidic residues" evidence="1">
    <location>
        <begin position="110"/>
        <end position="129"/>
    </location>
</feature>
<evidence type="ECO:0000313" key="3">
    <source>
        <dbReference type="Proteomes" id="UP001221757"/>
    </source>
</evidence>
<keyword evidence="3" id="KW-1185">Reference proteome</keyword>
<name>A0AAD7D5Q9_MYCRO</name>
<dbReference type="EMBL" id="JARKIE010000123">
    <property type="protein sequence ID" value="KAJ7680139.1"/>
    <property type="molecule type" value="Genomic_DNA"/>
</dbReference>
<protein>
    <submittedName>
        <fullName evidence="2">Uncharacterized protein</fullName>
    </submittedName>
</protein>
<proteinExistence type="predicted"/>
<feature type="region of interest" description="Disordered" evidence="1">
    <location>
        <begin position="108"/>
        <end position="129"/>
    </location>
</feature>
<sequence>MSFLCPQIFSEFMDLSCGKYEPSDNRSRSGIGFGGRFGPEFDMRSGSTIIPHQVKYASGRGRGTREVTRREEGSTRGAMRVRDGCGGKAGCFESESCKEYKKVIARKRERKEAGRSEESQRVTREVANVSDERKDRFRVSLRGEEAAERETRGPQVFKAVLAMATTIEKHGEKQPLTRGFSVLDPGSRLLIKIDSRRHLPLKEHQSTV</sequence>
<organism evidence="2 3">
    <name type="scientific">Mycena rosella</name>
    <name type="common">Pink bonnet</name>
    <name type="synonym">Agaricus rosellus</name>
    <dbReference type="NCBI Taxonomy" id="1033263"/>
    <lineage>
        <taxon>Eukaryota</taxon>
        <taxon>Fungi</taxon>
        <taxon>Dikarya</taxon>
        <taxon>Basidiomycota</taxon>
        <taxon>Agaricomycotina</taxon>
        <taxon>Agaricomycetes</taxon>
        <taxon>Agaricomycetidae</taxon>
        <taxon>Agaricales</taxon>
        <taxon>Marasmiineae</taxon>
        <taxon>Mycenaceae</taxon>
        <taxon>Mycena</taxon>
    </lineage>
</organism>
<evidence type="ECO:0000313" key="2">
    <source>
        <dbReference type="EMBL" id="KAJ7680139.1"/>
    </source>
</evidence>
<dbReference type="Proteomes" id="UP001221757">
    <property type="component" value="Unassembled WGS sequence"/>
</dbReference>